<dbReference type="Gene3D" id="3.40.50.300">
    <property type="entry name" value="P-loop containing nucleotide triphosphate hydrolases"/>
    <property type="match status" value="1"/>
</dbReference>
<reference evidence="2 3" key="1">
    <citation type="journal article" date="2020" name="Cell Host Microbe">
        <title>Functional and Genomic Variation between Human-Derived Isolates of Lachnospiraceae Reveals Inter- and Intra-Species Diversity.</title>
        <authorList>
            <person name="Sorbara M.T."/>
            <person name="Littmann E.R."/>
            <person name="Fontana E."/>
            <person name="Moody T.U."/>
            <person name="Kohout C.E."/>
            <person name="Gjonbalaj M."/>
            <person name="Eaton V."/>
            <person name="Seok R."/>
            <person name="Leiner I.M."/>
            <person name="Pamer E.G."/>
        </authorList>
    </citation>
    <scope>NUCLEOTIDE SEQUENCE [LARGE SCALE GENOMIC DNA]</scope>
    <source>
        <strain evidence="2 3">MSK.14.57</strain>
    </source>
</reference>
<evidence type="ECO:0000259" key="1">
    <source>
        <dbReference type="Pfam" id="PF13175"/>
    </source>
</evidence>
<evidence type="ECO:0000313" key="2">
    <source>
        <dbReference type="EMBL" id="NSJ80976.1"/>
    </source>
</evidence>
<keyword evidence="3" id="KW-1185">Reference proteome</keyword>
<evidence type="ECO:0000313" key="3">
    <source>
        <dbReference type="Proteomes" id="UP001644750"/>
    </source>
</evidence>
<protein>
    <submittedName>
        <fullName evidence="2">ATP-binding protein</fullName>
    </submittedName>
</protein>
<dbReference type="PANTHER" id="PTHR43581">
    <property type="entry name" value="ATP/GTP PHOSPHATASE"/>
    <property type="match status" value="1"/>
</dbReference>
<name>A0ABX2I1Q8_ANAHA</name>
<feature type="domain" description="Endonuclease GajA/Old nuclease/RecF-like AAA" evidence="1">
    <location>
        <begin position="2"/>
        <end position="379"/>
    </location>
</feature>
<proteinExistence type="predicted"/>
<dbReference type="SUPFAM" id="SSF52540">
    <property type="entry name" value="P-loop containing nucleoside triphosphate hydrolases"/>
    <property type="match status" value="1"/>
</dbReference>
<organism evidence="2 3">
    <name type="scientific">Anaerostipes hadrus</name>
    <dbReference type="NCBI Taxonomy" id="649756"/>
    <lineage>
        <taxon>Bacteria</taxon>
        <taxon>Bacillati</taxon>
        <taxon>Bacillota</taxon>
        <taxon>Clostridia</taxon>
        <taxon>Lachnospirales</taxon>
        <taxon>Lachnospiraceae</taxon>
        <taxon>Anaerostipes</taxon>
    </lineage>
</organism>
<sequence>MNLKIRNFGAIKNADIKVDGITVITGNNNTGKSTIGKIFYTFFNSFYDMETKIENSIKAKQQSVCIEELREALMSDQRLDGVPRQFIRIFTRRLTNKIIEDRENISREDIEKTILALSNRYLLKKEEIKLIEDLIVQVLNDKILREDYVIVDEIDLEKEIVARYFKSIFNDQINSLIDYETVAEIDVNIQKKNLNLIFKNNDCEEINGNLAILHQAFYLDDPFIADDLDKCFMESSFYENQQFLSIREHLIKNLSDLQVDFLNSLVDAVISKDRLAEIENLINEVIDGELVPDGDGLKLAQKKYIQPIKISNLSTGLKSFIIIKRLLELGNLRNKDVLIFDEPEIHLHPEWQIIYAQLIVLLQQKFDLTIIVTTHSLDFLDAIDYYTRYYKTNQKCNYYMSVEKEGGFEFQEIQEGLEQIYEKMVRPGLILDDLKYKLEDDE</sequence>
<dbReference type="Pfam" id="PF13175">
    <property type="entry name" value="AAA_15"/>
    <property type="match status" value="1"/>
</dbReference>
<dbReference type="PANTHER" id="PTHR43581:SF2">
    <property type="entry name" value="EXCINUCLEASE ATPASE SUBUNIT"/>
    <property type="match status" value="1"/>
</dbReference>
<dbReference type="CDD" id="cd00267">
    <property type="entry name" value="ABC_ATPase"/>
    <property type="match status" value="1"/>
</dbReference>
<gene>
    <name evidence="2" type="ORF">G5A72_15615</name>
</gene>
<dbReference type="RefSeq" id="WP_173726270.1">
    <property type="nucleotide sequence ID" value="NZ_JAAIQB010000029.1"/>
</dbReference>
<keyword evidence="2" id="KW-0547">Nucleotide-binding</keyword>
<dbReference type="InterPro" id="IPR027417">
    <property type="entry name" value="P-loop_NTPase"/>
</dbReference>
<comment type="caution">
    <text evidence="2">The sequence shown here is derived from an EMBL/GenBank/DDBJ whole genome shotgun (WGS) entry which is preliminary data.</text>
</comment>
<dbReference type="InterPro" id="IPR051396">
    <property type="entry name" value="Bact_Antivir_Def_Nuclease"/>
</dbReference>
<dbReference type="GO" id="GO:0005524">
    <property type="term" value="F:ATP binding"/>
    <property type="evidence" value="ECO:0007669"/>
    <property type="project" value="UniProtKB-KW"/>
</dbReference>
<keyword evidence="2" id="KW-0067">ATP-binding</keyword>
<dbReference type="InterPro" id="IPR041685">
    <property type="entry name" value="AAA_GajA/Old/RecF-like"/>
</dbReference>
<dbReference type="EMBL" id="JAAITB010000048">
    <property type="protein sequence ID" value="NSJ80976.1"/>
    <property type="molecule type" value="Genomic_DNA"/>
</dbReference>
<accession>A0ABX2I1Q8</accession>
<dbReference type="Proteomes" id="UP001644750">
    <property type="component" value="Unassembled WGS sequence"/>
</dbReference>